<keyword evidence="2" id="KW-1185">Reference proteome</keyword>
<dbReference type="AlphaFoldDB" id="A0A238XW34"/>
<evidence type="ECO:0000313" key="1">
    <source>
        <dbReference type="EMBL" id="SNR62741.1"/>
    </source>
</evidence>
<name>A0A238XW34_9BACT</name>
<gene>
    <name evidence="1" type="ORF">SAMN06269173_104424</name>
</gene>
<protein>
    <submittedName>
        <fullName evidence="1">Uncharacterized protein</fullName>
    </submittedName>
</protein>
<organism evidence="1 2">
    <name type="scientific">Hymenobacter mucosus</name>
    <dbReference type="NCBI Taxonomy" id="1411120"/>
    <lineage>
        <taxon>Bacteria</taxon>
        <taxon>Pseudomonadati</taxon>
        <taxon>Bacteroidota</taxon>
        <taxon>Cytophagia</taxon>
        <taxon>Cytophagales</taxon>
        <taxon>Hymenobacteraceae</taxon>
        <taxon>Hymenobacter</taxon>
    </lineage>
</organism>
<reference evidence="2" key="1">
    <citation type="submission" date="2017-06" db="EMBL/GenBank/DDBJ databases">
        <authorList>
            <person name="Varghese N."/>
            <person name="Submissions S."/>
        </authorList>
    </citation>
    <scope>NUCLEOTIDE SEQUENCE [LARGE SCALE GENOMIC DNA]</scope>
    <source>
        <strain evidence="2">DSM 28041</strain>
    </source>
</reference>
<dbReference type="Proteomes" id="UP000198310">
    <property type="component" value="Unassembled WGS sequence"/>
</dbReference>
<sequence length="210" mass="23790">MQATQSERFPAKPEPFGYKLTWLAVRDADPFELLHAVNVDQGTVFSANWYGGLDKVYRWNATFITPPVDDWTFVINPILSGLSDEKTLTFLQKLSAQFAEVQFYGNHRVANYGAWGRFVNEEAIRLFSTGEAIELDQGQRTEIEEQIIEKGKQSFIEDSPDDLEQLADSFFLGDEDDVMEMAGLWSINPQTLDNQPETFALGLLIVPKIS</sequence>
<proteinExistence type="predicted"/>
<evidence type="ECO:0000313" key="2">
    <source>
        <dbReference type="Proteomes" id="UP000198310"/>
    </source>
</evidence>
<dbReference type="EMBL" id="FZNS01000004">
    <property type="protein sequence ID" value="SNR62741.1"/>
    <property type="molecule type" value="Genomic_DNA"/>
</dbReference>
<accession>A0A238XW34</accession>